<evidence type="ECO:0000313" key="2">
    <source>
        <dbReference type="Proteomes" id="UP000534783"/>
    </source>
</evidence>
<organism evidence="1 2">
    <name type="scientific">Candidatus Manganitrophus noduliformans</name>
    <dbReference type="NCBI Taxonomy" id="2606439"/>
    <lineage>
        <taxon>Bacteria</taxon>
        <taxon>Pseudomonadati</taxon>
        <taxon>Nitrospirota</taxon>
        <taxon>Nitrospiria</taxon>
        <taxon>Candidatus Troglogloeales</taxon>
        <taxon>Candidatus Manganitrophaceae</taxon>
        <taxon>Candidatus Manganitrophus</taxon>
    </lineage>
</organism>
<protein>
    <submittedName>
        <fullName evidence="1">Uncharacterized protein</fullName>
    </submittedName>
</protein>
<dbReference type="EMBL" id="VTOW01000002">
    <property type="protein sequence ID" value="NKE71823.1"/>
    <property type="molecule type" value="Genomic_DNA"/>
</dbReference>
<evidence type="ECO:0000313" key="1">
    <source>
        <dbReference type="EMBL" id="NKE71823.1"/>
    </source>
</evidence>
<gene>
    <name evidence="1" type="ORF">MNODULE_13830</name>
</gene>
<keyword evidence="2" id="KW-1185">Reference proteome</keyword>
<name>A0A7X6DRN5_9BACT</name>
<dbReference type="Proteomes" id="UP000534783">
    <property type="component" value="Unassembled WGS sequence"/>
</dbReference>
<proteinExistence type="predicted"/>
<reference evidence="1 2" key="1">
    <citation type="journal article" date="2020" name="Nature">
        <title>Bacterial chemolithoautotrophy via manganese oxidation.</title>
        <authorList>
            <person name="Yu H."/>
            <person name="Leadbetter J.R."/>
        </authorList>
    </citation>
    <scope>NUCLEOTIDE SEQUENCE [LARGE SCALE GENOMIC DNA]</scope>
    <source>
        <strain evidence="1 2">Mn-1</strain>
    </source>
</reference>
<comment type="caution">
    <text evidence="1">The sequence shown here is derived from an EMBL/GenBank/DDBJ whole genome shotgun (WGS) entry which is preliminary data.</text>
</comment>
<sequence length="132" mass="14964">MPDGEENRPFGEVDRQKLIEVNDALRGLHKVLIGTVRSEYEREHGPIAGSGALLRLLMEDPFFSWLRPMSKAMVEMDELLEEAMPLEPIRIAGLRERIEGMIASPRYLNLLQSSPEVVMSHTALRKALGELR</sequence>
<dbReference type="RefSeq" id="WP_168060802.1">
    <property type="nucleotide sequence ID" value="NZ_VTOW01000002.1"/>
</dbReference>
<dbReference type="AlphaFoldDB" id="A0A7X6DRN5"/>
<accession>A0A7X6DRN5</accession>